<accession>A0ABS8UNR8</accession>
<keyword evidence="3" id="KW-1185">Reference proteome</keyword>
<evidence type="ECO:0000256" key="1">
    <source>
        <dbReference type="SAM" id="MobiDB-lite"/>
    </source>
</evidence>
<dbReference type="EMBL" id="JACEIK010002337">
    <property type="protein sequence ID" value="MCD9560544.1"/>
    <property type="molecule type" value="Genomic_DNA"/>
</dbReference>
<feature type="compositionally biased region" description="Polar residues" evidence="1">
    <location>
        <begin position="8"/>
        <end position="19"/>
    </location>
</feature>
<gene>
    <name evidence="2" type="ORF">HAX54_019241</name>
</gene>
<name>A0ABS8UNR8_DATST</name>
<comment type="caution">
    <text evidence="2">The sequence shown here is derived from an EMBL/GenBank/DDBJ whole genome shotgun (WGS) entry which is preliminary data.</text>
</comment>
<proteinExistence type="predicted"/>
<evidence type="ECO:0000313" key="3">
    <source>
        <dbReference type="Proteomes" id="UP000823775"/>
    </source>
</evidence>
<reference evidence="2 3" key="1">
    <citation type="journal article" date="2021" name="BMC Genomics">
        <title>Datura genome reveals duplications of psychoactive alkaloid biosynthetic genes and high mutation rate following tissue culture.</title>
        <authorList>
            <person name="Rajewski A."/>
            <person name="Carter-House D."/>
            <person name="Stajich J."/>
            <person name="Litt A."/>
        </authorList>
    </citation>
    <scope>NUCLEOTIDE SEQUENCE [LARGE SCALE GENOMIC DNA]</scope>
    <source>
        <strain evidence="2">AR-01</strain>
    </source>
</reference>
<feature type="region of interest" description="Disordered" evidence="1">
    <location>
        <begin position="1"/>
        <end position="57"/>
    </location>
</feature>
<evidence type="ECO:0000313" key="2">
    <source>
        <dbReference type="EMBL" id="MCD9560544.1"/>
    </source>
</evidence>
<protein>
    <submittedName>
        <fullName evidence="2">Uncharacterized protein</fullName>
    </submittedName>
</protein>
<dbReference type="Proteomes" id="UP000823775">
    <property type="component" value="Unassembled WGS sequence"/>
</dbReference>
<sequence>MLGHASKEAQSLRSSTPPASSRLVGEAPLSDTDISFLDEAMAAPHTTRGPIDDLLGDLEEGVGDEQEEDGIDIYPGLKDMLLESLGTIHSARGSAGSSADIAQHNDNEK</sequence>
<organism evidence="2 3">
    <name type="scientific">Datura stramonium</name>
    <name type="common">Jimsonweed</name>
    <name type="synonym">Common thornapple</name>
    <dbReference type="NCBI Taxonomy" id="4076"/>
    <lineage>
        <taxon>Eukaryota</taxon>
        <taxon>Viridiplantae</taxon>
        <taxon>Streptophyta</taxon>
        <taxon>Embryophyta</taxon>
        <taxon>Tracheophyta</taxon>
        <taxon>Spermatophyta</taxon>
        <taxon>Magnoliopsida</taxon>
        <taxon>eudicotyledons</taxon>
        <taxon>Gunneridae</taxon>
        <taxon>Pentapetalae</taxon>
        <taxon>asterids</taxon>
        <taxon>lamiids</taxon>
        <taxon>Solanales</taxon>
        <taxon>Solanaceae</taxon>
        <taxon>Solanoideae</taxon>
        <taxon>Datureae</taxon>
        <taxon>Datura</taxon>
    </lineage>
</organism>